<dbReference type="AlphaFoldDB" id="A0A7C6Z7D3"/>
<name>A0A7C6Z7D3_9FIRM</name>
<dbReference type="Proteomes" id="UP000553059">
    <property type="component" value="Unassembled WGS sequence"/>
</dbReference>
<proteinExistence type="predicted"/>
<evidence type="ECO:0000313" key="1">
    <source>
        <dbReference type="EMBL" id="HHY28988.1"/>
    </source>
</evidence>
<comment type="caution">
    <text evidence="1">The sequence shown here is derived from an EMBL/GenBank/DDBJ whole genome shotgun (WGS) entry which is preliminary data.</text>
</comment>
<reference evidence="1 2" key="1">
    <citation type="journal article" date="2020" name="Biotechnol. Biofuels">
        <title>New insights from the biogas microbiome by comprehensive genome-resolved metagenomics of nearly 1600 species originating from multiple anaerobic digesters.</title>
        <authorList>
            <person name="Campanaro S."/>
            <person name="Treu L."/>
            <person name="Rodriguez-R L.M."/>
            <person name="Kovalovszki A."/>
            <person name="Ziels R.M."/>
            <person name="Maus I."/>
            <person name="Zhu X."/>
            <person name="Kougias P.G."/>
            <person name="Basile A."/>
            <person name="Luo G."/>
            <person name="Schluter A."/>
            <person name="Konstantinidis K.T."/>
            <person name="Angelidaki I."/>
        </authorList>
    </citation>
    <scope>NUCLEOTIDE SEQUENCE [LARGE SCALE GENOMIC DNA]</scope>
    <source>
        <strain evidence="1">AS05jafATM_4</strain>
    </source>
</reference>
<gene>
    <name evidence="1" type="ORF">GX523_20010</name>
</gene>
<sequence>MHSSLLPLQNTKEQKNNPNQGALLFFDTYKRQKKVQHCIFCNTTSPLQNFKGKAVCSHCLQNIPELFSIHSHYVT</sequence>
<dbReference type="EMBL" id="DUTF01000420">
    <property type="protein sequence ID" value="HHY28988.1"/>
    <property type="molecule type" value="Genomic_DNA"/>
</dbReference>
<protein>
    <submittedName>
        <fullName evidence="1">Uncharacterized protein</fullName>
    </submittedName>
</protein>
<organism evidence="1 2">
    <name type="scientific">Desulfitobacterium dehalogenans</name>
    <dbReference type="NCBI Taxonomy" id="36854"/>
    <lineage>
        <taxon>Bacteria</taxon>
        <taxon>Bacillati</taxon>
        <taxon>Bacillota</taxon>
        <taxon>Clostridia</taxon>
        <taxon>Eubacteriales</taxon>
        <taxon>Desulfitobacteriaceae</taxon>
        <taxon>Desulfitobacterium</taxon>
    </lineage>
</organism>
<evidence type="ECO:0000313" key="2">
    <source>
        <dbReference type="Proteomes" id="UP000553059"/>
    </source>
</evidence>
<accession>A0A7C6Z7D3</accession>